<dbReference type="AlphaFoldDB" id="A0A7S3NP38"/>
<gene>
    <name evidence="1" type="ORF">ALAG00032_LOCUS13732</name>
</gene>
<dbReference type="SUPFAM" id="SSF56784">
    <property type="entry name" value="HAD-like"/>
    <property type="match status" value="1"/>
</dbReference>
<accession>A0A7S3NP38</accession>
<name>A0A7S3NP38_9STRA</name>
<dbReference type="InterPro" id="IPR023214">
    <property type="entry name" value="HAD_sf"/>
</dbReference>
<organism evidence="1">
    <name type="scientific">Aureoumbra lagunensis</name>
    <dbReference type="NCBI Taxonomy" id="44058"/>
    <lineage>
        <taxon>Eukaryota</taxon>
        <taxon>Sar</taxon>
        <taxon>Stramenopiles</taxon>
        <taxon>Ochrophyta</taxon>
        <taxon>Pelagophyceae</taxon>
        <taxon>Pelagomonadales</taxon>
        <taxon>Aureoumbra</taxon>
    </lineage>
</organism>
<dbReference type="EMBL" id="HBIJ01021093">
    <property type="protein sequence ID" value="CAE0372947.1"/>
    <property type="molecule type" value="Transcribed_RNA"/>
</dbReference>
<proteinExistence type="predicted"/>
<evidence type="ECO:0000313" key="1">
    <source>
        <dbReference type="EMBL" id="CAE0372947.1"/>
    </source>
</evidence>
<evidence type="ECO:0008006" key="2">
    <source>
        <dbReference type="Google" id="ProtNLM"/>
    </source>
</evidence>
<sequence>MNHWFRRLRGGRRENASMNTSSCHMESGFCRFLAVFDFDLTLTTFHVWGRYRNTPLEEIPMEKSVFVDLEAFRYFVHEARNRDAKIAIATFGRRDVVNKALCFVLGEEHGIVISTPADHFDPRFEFADEEDRPRCVEGTDVLGDKNTQLDYLCQYFQVPKSLVFLADDDADNVAAARQFGIFAQHTPDGAHKAILDSLLARIPPIPLNKQVQK</sequence>
<protein>
    <recommendedName>
        <fullName evidence="2">FCP1 homology domain-containing protein</fullName>
    </recommendedName>
</protein>
<reference evidence="1" key="1">
    <citation type="submission" date="2021-01" db="EMBL/GenBank/DDBJ databases">
        <authorList>
            <person name="Corre E."/>
            <person name="Pelletier E."/>
            <person name="Niang G."/>
            <person name="Scheremetjew M."/>
            <person name="Finn R."/>
            <person name="Kale V."/>
            <person name="Holt S."/>
            <person name="Cochrane G."/>
            <person name="Meng A."/>
            <person name="Brown T."/>
            <person name="Cohen L."/>
        </authorList>
    </citation>
    <scope>NUCLEOTIDE SEQUENCE</scope>
    <source>
        <strain evidence="1">CCMP1510</strain>
    </source>
</reference>
<dbReference type="InterPro" id="IPR036412">
    <property type="entry name" value="HAD-like_sf"/>
</dbReference>
<dbReference type="Gene3D" id="3.40.50.1000">
    <property type="entry name" value="HAD superfamily/HAD-like"/>
    <property type="match status" value="1"/>
</dbReference>